<dbReference type="AlphaFoldDB" id="A0A8X6JS56"/>
<dbReference type="EMBL" id="BMAW01092613">
    <property type="protein sequence ID" value="GFS55854.1"/>
    <property type="molecule type" value="Genomic_DNA"/>
</dbReference>
<comment type="caution">
    <text evidence="1">The sequence shown here is derived from an EMBL/GenBank/DDBJ whole genome shotgun (WGS) entry which is preliminary data.</text>
</comment>
<reference evidence="1" key="1">
    <citation type="submission" date="2020-08" db="EMBL/GenBank/DDBJ databases">
        <title>Multicomponent nature underlies the extraordinary mechanical properties of spider dragline silk.</title>
        <authorList>
            <person name="Kono N."/>
            <person name="Nakamura H."/>
            <person name="Mori M."/>
            <person name="Yoshida Y."/>
            <person name="Ohtoshi R."/>
            <person name="Malay A.D."/>
            <person name="Moran D.A.P."/>
            <person name="Tomita M."/>
            <person name="Numata K."/>
            <person name="Arakawa K."/>
        </authorList>
    </citation>
    <scope>NUCLEOTIDE SEQUENCE</scope>
</reference>
<proteinExistence type="predicted"/>
<evidence type="ECO:0000313" key="2">
    <source>
        <dbReference type="Proteomes" id="UP000887013"/>
    </source>
</evidence>
<dbReference type="Proteomes" id="UP000887013">
    <property type="component" value="Unassembled WGS sequence"/>
</dbReference>
<protein>
    <submittedName>
        <fullName evidence="1">Uncharacterized protein</fullName>
    </submittedName>
</protein>
<evidence type="ECO:0000313" key="1">
    <source>
        <dbReference type="EMBL" id="GFS55854.1"/>
    </source>
</evidence>
<accession>A0A8X6JS56</accession>
<keyword evidence="2" id="KW-1185">Reference proteome</keyword>
<sequence>MKSASDKTPRPDSVTSFFLPKIRSDNMAKDKEMISLQRIYLRLWCHKAFNRRTLFDKRNAIEFTASIVSTNASGGVFAGHCGGLKEWFKNE</sequence>
<organism evidence="1 2">
    <name type="scientific">Nephila pilipes</name>
    <name type="common">Giant wood spider</name>
    <name type="synonym">Nephila maculata</name>
    <dbReference type="NCBI Taxonomy" id="299642"/>
    <lineage>
        <taxon>Eukaryota</taxon>
        <taxon>Metazoa</taxon>
        <taxon>Ecdysozoa</taxon>
        <taxon>Arthropoda</taxon>
        <taxon>Chelicerata</taxon>
        <taxon>Arachnida</taxon>
        <taxon>Araneae</taxon>
        <taxon>Araneomorphae</taxon>
        <taxon>Entelegynae</taxon>
        <taxon>Araneoidea</taxon>
        <taxon>Nephilidae</taxon>
        <taxon>Nephila</taxon>
    </lineage>
</organism>
<name>A0A8X6JS56_NEPPI</name>
<gene>
    <name evidence="1" type="ORF">NPIL_223431</name>
</gene>